<dbReference type="KEGG" id="pth:PTH_2242"/>
<evidence type="ECO:0000313" key="2">
    <source>
        <dbReference type="EMBL" id="BAF60423.1"/>
    </source>
</evidence>
<dbReference type="AlphaFoldDB" id="A5CZZ9"/>
<sequence>MTVKIISPPEGYEPKGLKQGRAWCPYCGKETEFGHDSRLDYARCMECGISERDFYVRQHNGLWPDGDLEKFANAVKKSKRKYDRPFPWEKESSGKEEHGLYELDRQPEPEEQKQEQADTVIRACARCDKPILYVVSNRQTYCRECKREVETEQARERKYRARKKQVAHHSM</sequence>
<gene>
    <name evidence="2" type="ordered locus">PTH_2242</name>
</gene>
<reference evidence="3" key="1">
    <citation type="journal article" date="2008" name="Genome Res.">
        <title>The genome of Pelotomaculum thermopropionicum reveals niche-associated evolution in anaerobic microbiota.</title>
        <authorList>
            <person name="Kosaka T."/>
            <person name="Kato S."/>
            <person name="Shimoyama T."/>
            <person name="Ishii S."/>
            <person name="Abe T."/>
            <person name="Watanabe K."/>
        </authorList>
    </citation>
    <scope>NUCLEOTIDE SEQUENCE [LARGE SCALE GENOMIC DNA]</scope>
    <source>
        <strain evidence="3">DSM 13744 / JCM 10971 / SI</strain>
    </source>
</reference>
<protein>
    <submittedName>
        <fullName evidence="2">Uncharacterized protein</fullName>
    </submittedName>
</protein>
<feature type="compositionally biased region" description="Basic and acidic residues" evidence="1">
    <location>
        <begin position="83"/>
        <end position="116"/>
    </location>
</feature>
<dbReference type="EMBL" id="AP009389">
    <property type="protein sequence ID" value="BAF60423.1"/>
    <property type="molecule type" value="Genomic_DNA"/>
</dbReference>
<proteinExistence type="predicted"/>
<evidence type="ECO:0000313" key="3">
    <source>
        <dbReference type="Proteomes" id="UP000006556"/>
    </source>
</evidence>
<keyword evidence="3" id="KW-1185">Reference proteome</keyword>
<dbReference type="eggNOG" id="ENOG5033B69">
    <property type="taxonomic scope" value="Bacteria"/>
</dbReference>
<organism evidence="2 3">
    <name type="scientific">Pelotomaculum thermopropionicum (strain DSM 13744 / JCM 10971 / SI)</name>
    <dbReference type="NCBI Taxonomy" id="370438"/>
    <lineage>
        <taxon>Bacteria</taxon>
        <taxon>Bacillati</taxon>
        <taxon>Bacillota</taxon>
        <taxon>Clostridia</taxon>
        <taxon>Eubacteriales</taxon>
        <taxon>Desulfotomaculaceae</taxon>
        <taxon>Pelotomaculum</taxon>
    </lineage>
</organism>
<dbReference type="HOGENOM" id="CLU_1561451_0_0_9"/>
<accession>A5CZZ9</accession>
<dbReference type="Proteomes" id="UP000006556">
    <property type="component" value="Chromosome"/>
</dbReference>
<dbReference type="STRING" id="370438.PTH_2242"/>
<evidence type="ECO:0000256" key="1">
    <source>
        <dbReference type="SAM" id="MobiDB-lite"/>
    </source>
</evidence>
<name>A5CZZ9_PELTS</name>
<feature type="region of interest" description="Disordered" evidence="1">
    <location>
        <begin position="77"/>
        <end position="116"/>
    </location>
</feature>